<feature type="transmembrane region" description="Helical" evidence="1">
    <location>
        <begin position="12"/>
        <end position="35"/>
    </location>
</feature>
<dbReference type="Gene3D" id="3.20.20.140">
    <property type="entry name" value="Metal-dependent hydrolases"/>
    <property type="match status" value="1"/>
</dbReference>
<reference evidence="3 4" key="1">
    <citation type="submission" date="2015-07" db="EMBL/GenBank/DDBJ databases">
        <authorList>
            <person name="Kim K.M."/>
        </authorList>
    </citation>
    <scope>NUCLEOTIDE SEQUENCE [LARGE SCALE GENOMIC DNA]</scope>
    <source>
        <strain evidence="3 4">KCTC 12363</strain>
    </source>
</reference>
<keyword evidence="1" id="KW-0812">Transmembrane</keyword>
<protein>
    <submittedName>
        <fullName evidence="3">Amidohydrolase family protein</fullName>
    </submittedName>
</protein>
<dbReference type="CDD" id="cd01300">
    <property type="entry name" value="YtcJ_like"/>
    <property type="match status" value="1"/>
</dbReference>
<dbReference type="Gene3D" id="2.30.40.10">
    <property type="entry name" value="Urease, subunit C, domain 1"/>
    <property type="match status" value="1"/>
</dbReference>
<dbReference type="Gene3D" id="3.10.310.70">
    <property type="match status" value="1"/>
</dbReference>
<dbReference type="PROSITE" id="PS51257">
    <property type="entry name" value="PROKAR_LIPOPROTEIN"/>
    <property type="match status" value="1"/>
</dbReference>
<dbReference type="STRING" id="320787.CA2015_3879"/>
<dbReference type="InterPro" id="IPR011059">
    <property type="entry name" value="Metal-dep_hydrolase_composite"/>
</dbReference>
<keyword evidence="1" id="KW-1133">Transmembrane helix</keyword>
<feature type="domain" description="Amidohydrolase 3" evidence="2">
    <location>
        <begin position="85"/>
        <end position="578"/>
    </location>
</feature>
<dbReference type="EMBL" id="CP012040">
    <property type="protein sequence ID" value="AKP53246.1"/>
    <property type="molecule type" value="Genomic_DNA"/>
</dbReference>
<keyword evidence="1" id="KW-0472">Membrane</keyword>
<proteinExistence type="predicted"/>
<dbReference type="Proteomes" id="UP000036520">
    <property type="component" value="Chromosome"/>
</dbReference>
<dbReference type="KEGG" id="camu:CA2015_3879"/>
<accession>A0A0H4PFI2</accession>
<name>A0A0H4PFI2_9BACT</name>
<evidence type="ECO:0000259" key="2">
    <source>
        <dbReference type="Pfam" id="PF07969"/>
    </source>
</evidence>
<dbReference type="PANTHER" id="PTHR22642:SF2">
    <property type="entry name" value="PROTEIN LONG AFTER FAR-RED 3"/>
    <property type="match status" value="1"/>
</dbReference>
<dbReference type="PATRIC" id="fig|320787.5.peg.4246"/>
<dbReference type="InterPro" id="IPR013108">
    <property type="entry name" value="Amidohydro_3"/>
</dbReference>
<dbReference type="Pfam" id="PF07969">
    <property type="entry name" value="Amidohydro_3"/>
    <property type="match status" value="1"/>
</dbReference>
<evidence type="ECO:0000313" key="4">
    <source>
        <dbReference type="Proteomes" id="UP000036520"/>
    </source>
</evidence>
<keyword evidence="3" id="KW-0378">Hydrolase</keyword>
<dbReference type="SUPFAM" id="SSF51556">
    <property type="entry name" value="Metallo-dependent hydrolases"/>
    <property type="match status" value="1"/>
</dbReference>
<evidence type="ECO:0000256" key="1">
    <source>
        <dbReference type="SAM" id="Phobius"/>
    </source>
</evidence>
<dbReference type="RefSeq" id="WP_048643369.1">
    <property type="nucleotide sequence ID" value="NZ_CAXBGM010000056.1"/>
</dbReference>
<dbReference type="InterPro" id="IPR032466">
    <property type="entry name" value="Metal_Hydrolase"/>
</dbReference>
<organism evidence="3 4">
    <name type="scientific">Cyclobacterium amurskyense</name>
    <dbReference type="NCBI Taxonomy" id="320787"/>
    <lineage>
        <taxon>Bacteria</taxon>
        <taxon>Pseudomonadati</taxon>
        <taxon>Bacteroidota</taxon>
        <taxon>Cytophagia</taxon>
        <taxon>Cytophagales</taxon>
        <taxon>Cyclobacteriaceae</taxon>
        <taxon>Cyclobacterium</taxon>
    </lineage>
</organism>
<keyword evidence="4" id="KW-1185">Reference proteome</keyword>
<dbReference type="GO" id="GO:0016810">
    <property type="term" value="F:hydrolase activity, acting on carbon-nitrogen (but not peptide) bonds"/>
    <property type="evidence" value="ECO:0007669"/>
    <property type="project" value="InterPro"/>
</dbReference>
<dbReference type="AlphaFoldDB" id="A0A0H4PFI2"/>
<dbReference type="InterPro" id="IPR033932">
    <property type="entry name" value="YtcJ-like"/>
</dbReference>
<gene>
    <name evidence="3" type="ORF">CA2015_3879</name>
</gene>
<dbReference type="PANTHER" id="PTHR22642">
    <property type="entry name" value="IMIDAZOLONEPROPIONASE"/>
    <property type="match status" value="1"/>
</dbReference>
<evidence type="ECO:0000313" key="3">
    <source>
        <dbReference type="EMBL" id="AKP53246.1"/>
    </source>
</evidence>
<dbReference type="OrthoDB" id="9767366at2"/>
<sequence>MKNFSSQHWLSSLTYYCSLIFVGVITFACSTPGVVQKASIVLKGGAIYTISPDQPQVEAVALRDSIIIFAGLEKDLEDYIGAETKVFDLNGKILTPGWIEGHGHFMGLGYSELNLDLSNTKSFDEIIKKVKASTNKTSAGNWIIGRGWHQSKWTSQPQEIINGFPIHQALSTISPDHPVVLFHASGHALFANAKAMEIAGIGPLNQELSGKREITGGEVIRDRNGNPTGIFNENAMDLISKHIPESSEENDLLAFNLAQEACLRNGITSFHDAGVGRETLAFYQKMEASGKLKIRMYAMLNGNDNALLKEWYEKGPKTDPWLSIRSIKLSADGALGSRGAWLLEEYSDRHGHYGHETIPMEMVFKTAINSIKCGFQLATHAIGDRANREVLDQYEKALSEENALNADHRFRIEHAQHLHPDDIPRFASLGVIPSMQAIHLSSDRPWAIDRLGADRIKDGAYMWQALLASGIPVINGTDVPVEPLSPMANFYASVSRKTLEGTPEDGYEGNQKMTRAQALKSYTLSPAFGAFEENTKGSITVGKLADLLVLDQDIMKIAENEILNTQVSMTILNGEIVYQKED</sequence>
<dbReference type="SUPFAM" id="SSF51338">
    <property type="entry name" value="Composite domain of metallo-dependent hydrolases"/>
    <property type="match status" value="1"/>
</dbReference>